<protein>
    <submittedName>
        <fullName evidence="1">Uncharacterized protein</fullName>
    </submittedName>
</protein>
<sequence length="139" mass="16956">MCMFTENQRVLLHSEEYFDQFNTTEHTNEDDIQNFEEYKNVSQTLDREIEYLVDSHGEVLYRTVQYQKGLSEDEQGKTNLDYYKRVADYYRFTWHSVRFTGITHPKSIKLKGFSSVWNIYLEQVNKYRTWFCNKLLLIY</sequence>
<proteinExistence type="evidence at transcript level"/>
<reference evidence="1" key="1">
    <citation type="journal article" date="2009" name="Nature">
        <title>The Schistosoma japonicum genome reveals features of host-parasite interplay.</title>
        <authorList>
            <person name="Liu F."/>
            <person name="Zhou Y."/>
            <person name="Wang Z.Q."/>
            <person name="Lu G."/>
            <person name="Zheng H."/>
            <person name="Brindley P.J."/>
            <person name="McManus D.P."/>
            <person name="Blair D."/>
            <person name="Zhang Q.H."/>
            <person name="Zhong Y."/>
            <person name="Wang S."/>
            <person name="Han Z.G."/>
            <person name="Chen Z."/>
        </authorList>
    </citation>
    <scope>NUCLEOTIDE SEQUENCE</scope>
    <source>
        <strain evidence="1">Anhui</strain>
    </source>
</reference>
<dbReference type="AlphaFoldDB" id="C7TXV9"/>
<accession>C7TXV9</accession>
<organism evidence="1">
    <name type="scientific">Schistosoma japonicum</name>
    <name type="common">Blood fluke</name>
    <dbReference type="NCBI Taxonomy" id="6182"/>
    <lineage>
        <taxon>Eukaryota</taxon>
        <taxon>Metazoa</taxon>
        <taxon>Spiralia</taxon>
        <taxon>Lophotrochozoa</taxon>
        <taxon>Platyhelminthes</taxon>
        <taxon>Trematoda</taxon>
        <taxon>Digenea</taxon>
        <taxon>Strigeidida</taxon>
        <taxon>Schistosomatoidea</taxon>
        <taxon>Schistosomatidae</taxon>
        <taxon>Schistosoma</taxon>
    </lineage>
</organism>
<dbReference type="EMBL" id="FN326711">
    <property type="protein sequence ID" value="CAX82435.1"/>
    <property type="molecule type" value="mRNA"/>
</dbReference>
<reference evidence="1" key="2">
    <citation type="submission" date="2009-03" db="EMBL/GenBank/DDBJ databases">
        <authorList>
            <person name="Gang L."/>
        </authorList>
    </citation>
    <scope>NUCLEOTIDE SEQUENCE</scope>
    <source>
        <strain evidence="1">Anhui</strain>
    </source>
</reference>
<evidence type="ECO:0000313" key="1">
    <source>
        <dbReference type="EMBL" id="CAX82435.1"/>
    </source>
</evidence>
<name>C7TXV9_SCHJA</name>